<feature type="region of interest" description="Disordered" evidence="1">
    <location>
        <begin position="103"/>
        <end position="128"/>
    </location>
</feature>
<protein>
    <recommendedName>
        <fullName evidence="2">BEACH-type PH domain-containing protein</fullName>
    </recommendedName>
</protein>
<evidence type="ECO:0000256" key="1">
    <source>
        <dbReference type="SAM" id="MobiDB-lite"/>
    </source>
</evidence>
<feature type="domain" description="BEACH-type PH" evidence="2">
    <location>
        <begin position="67"/>
        <end position="153"/>
    </location>
</feature>
<dbReference type="PROSITE" id="PS51783">
    <property type="entry name" value="PH_BEACH"/>
    <property type="match status" value="1"/>
</dbReference>
<dbReference type="EMBL" id="GDQN01000654">
    <property type="protein sequence ID" value="JAT90400.1"/>
    <property type="molecule type" value="Transcribed_RNA"/>
</dbReference>
<evidence type="ECO:0000259" key="2">
    <source>
        <dbReference type="PROSITE" id="PS51783"/>
    </source>
</evidence>
<dbReference type="InterPro" id="IPR023362">
    <property type="entry name" value="PH-BEACH_dom"/>
</dbReference>
<dbReference type="InterPro" id="IPR011993">
    <property type="entry name" value="PH-like_dom_sf"/>
</dbReference>
<sequence length="153" mass="17172">PASWQLDATEGPGRVRVRLRRAHLDIHPRFLKPSHRHKLETIHRGPPLRSVVGAGAGLRGGLVARLQLNETVSYMARVTYVTVASETPGELLLSDRCIHFVPEDAEDETQNQRSSESTHKKGDKRTEYSSAQSWPLEAVVQVCARRWCLQETA</sequence>
<evidence type="ECO:0000313" key="3">
    <source>
        <dbReference type="EMBL" id="JAT90400.1"/>
    </source>
</evidence>
<gene>
    <name evidence="3" type="ORF">g.2131</name>
</gene>
<feature type="non-terminal residue" evidence="3">
    <location>
        <position position="153"/>
    </location>
</feature>
<proteinExistence type="predicted"/>
<dbReference type="Pfam" id="PF14844">
    <property type="entry name" value="PH_BEACH"/>
    <property type="match status" value="1"/>
</dbReference>
<dbReference type="SUPFAM" id="SSF50729">
    <property type="entry name" value="PH domain-like"/>
    <property type="match status" value="1"/>
</dbReference>
<name>A0A1E1WTS1_PECGO</name>
<organism evidence="3">
    <name type="scientific">Pectinophora gossypiella</name>
    <name type="common">Cotton pink bollworm</name>
    <name type="synonym">Depressaria gossypiella</name>
    <dbReference type="NCBI Taxonomy" id="13191"/>
    <lineage>
        <taxon>Eukaryota</taxon>
        <taxon>Metazoa</taxon>
        <taxon>Ecdysozoa</taxon>
        <taxon>Arthropoda</taxon>
        <taxon>Hexapoda</taxon>
        <taxon>Insecta</taxon>
        <taxon>Pterygota</taxon>
        <taxon>Neoptera</taxon>
        <taxon>Endopterygota</taxon>
        <taxon>Lepidoptera</taxon>
        <taxon>Glossata</taxon>
        <taxon>Ditrysia</taxon>
        <taxon>Gelechioidea</taxon>
        <taxon>Gelechiidae</taxon>
        <taxon>Apatetrinae</taxon>
        <taxon>Pectinophora</taxon>
    </lineage>
</organism>
<dbReference type="Gene3D" id="2.30.29.30">
    <property type="entry name" value="Pleckstrin-homology domain (PH domain)/Phosphotyrosine-binding domain (PTB)"/>
    <property type="match status" value="1"/>
</dbReference>
<dbReference type="OrthoDB" id="26681at2759"/>
<feature type="compositionally biased region" description="Basic and acidic residues" evidence="1">
    <location>
        <begin position="116"/>
        <end position="127"/>
    </location>
</feature>
<dbReference type="AlphaFoldDB" id="A0A1E1WTS1"/>
<feature type="non-terminal residue" evidence="3">
    <location>
        <position position="1"/>
    </location>
</feature>
<reference evidence="3" key="1">
    <citation type="submission" date="2015-09" db="EMBL/GenBank/DDBJ databases">
        <title>De novo assembly of Pectinophora gossypiella (Pink Bollworm) gut transcriptome.</title>
        <authorList>
            <person name="Tassone E.E."/>
        </authorList>
    </citation>
    <scope>NUCLEOTIDE SEQUENCE</scope>
</reference>
<accession>A0A1E1WTS1</accession>